<gene>
    <name evidence="3" type="ORF">E7272_07680</name>
</gene>
<evidence type="ECO:0000256" key="1">
    <source>
        <dbReference type="ARBA" id="ARBA00093462"/>
    </source>
</evidence>
<evidence type="ECO:0000313" key="4">
    <source>
        <dbReference type="Proteomes" id="UP000766246"/>
    </source>
</evidence>
<proteinExistence type="inferred from homology"/>
<name>A0A927YN30_9FIRM</name>
<comment type="similarity">
    <text evidence="1">Belongs to the DnaB/DnaD family.</text>
</comment>
<feature type="domain" description="DnaB/C C-terminal" evidence="2">
    <location>
        <begin position="17"/>
        <end position="88"/>
    </location>
</feature>
<comment type="caution">
    <text evidence="3">The sequence shown here is derived from an EMBL/GenBank/DDBJ whole genome shotgun (WGS) entry which is preliminary data.</text>
</comment>
<dbReference type="InterPro" id="IPR006343">
    <property type="entry name" value="DnaB/C_C"/>
</dbReference>
<dbReference type="InterPro" id="IPR034829">
    <property type="entry name" value="DnaD-like_sf"/>
</dbReference>
<evidence type="ECO:0000259" key="2">
    <source>
        <dbReference type="Pfam" id="PF07261"/>
    </source>
</evidence>
<dbReference type="InterPro" id="IPR053162">
    <property type="entry name" value="DnaD"/>
</dbReference>
<dbReference type="EMBL" id="SVER01000017">
    <property type="protein sequence ID" value="MBE5919712.1"/>
    <property type="molecule type" value="Genomic_DNA"/>
</dbReference>
<protein>
    <submittedName>
        <fullName evidence="3">DnaD domain protein</fullName>
    </submittedName>
</protein>
<feature type="domain" description="DnaB/C C-terminal" evidence="2">
    <location>
        <begin position="103"/>
        <end position="170"/>
    </location>
</feature>
<dbReference type="Proteomes" id="UP000766246">
    <property type="component" value="Unassembled WGS sequence"/>
</dbReference>
<accession>A0A927YN30</accession>
<dbReference type="Pfam" id="PF07261">
    <property type="entry name" value="DnaB_2"/>
    <property type="match status" value="2"/>
</dbReference>
<dbReference type="NCBIfam" id="TIGR01446">
    <property type="entry name" value="DnaD_dom"/>
    <property type="match status" value="2"/>
</dbReference>
<organism evidence="3 4">
    <name type="scientific">Pseudobutyrivibrio ruminis</name>
    <dbReference type="NCBI Taxonomy" id="46206"/>
    <lineage>
        <taxon>Bacteria</taxon>
        <taxon>Bacillati</taxon>
        <taxon>Bacillota</taxon>
        <taxon>Clostridia</taxon>
        <taxon>Lachnospirales</taxon>
        <taxon>Lachnospiraceae</taxon>
        <taxon>Pseudobutyrivibrio</taxon>
    </lineage>
</organism>
<dbReference type="PANTHER" id="PTHR37293:SF5">
    <property type="entry name" value="DNA REPLICATION PROTEIN"/>
    <property type="match status" value="1"/>
</dbReference>
<sequence>MQMDNEYHKEVMDIVYLLEIYLKRPVGTGEFQTILNWVENYHMSLDLIQYLIELSFKKEKANIKYMDAIAKNWYLADLKTVEEAKKYSKIRDTIIFPIKNAMQIYARDLIKPEIEIIEEWARKYEFSTEIYEEACKRTIKSTGKPTFKYTDKILNNWKRAGVKNLGDIEKLDDAYNYNNKQYTSKLKNVPEKKKNKFHNFNEREYTSEQMNELEKKLLGF</sequence>
<dbReference type="SUPFAM" id="SSF158499">
    <property type="entry name" value="DnaD domain-like"/>
    <property type="match status" value="2"/>
</dbReference>
<reference evidence="3" key="1">
    <citation type="submission" date="2019-04" db="EMBL/GenBank/DDBJ databases">
        <title>Evolution of Biomass-Degrading Anaerobic Consortia Revealed by Metagenomics.</title>
        <authorList>
            <person name="Peng X."/>
        </authorList>
    </citation>
    <scope>NUCLEOTIDE SEQUENCE</scope>
    <source>
        <strain evidence="3">SIG311</strain>
    </source>
</reference>
<dbReference type="AlphaFoldDB" id="A0A927YN30"/>
<dbReference type="PANTHER" id="PTHR37293">
    <property type="entry name" value="PHAGE REPLICATION PROTEIN-RELATED"/>
    <property type="match status" value="1"/>
</dbReference>
<evidence type="ECO:0000313" key="3">
    <source>
        <dbReference type="EMBL" id="MBE5919712.1"/>
    </source>
</evidence>
<dbReference type="Gene3D" id="1.10.10.630">
    <property type="entry name" value="DnaD domain-like"/>
    <property type="match status" value="2"/>
</dbReference>